<proteinExistence type="predicted"/>
<dbReference type="Proteomes" id="UP000476411">
    <property type="component" value="Chromosome"/>
</dbReference>
<keyword evidence="1" id="KW-1133">Transmembrane helix</keyword>
<gene>
    <name evidence="2" type="ORF">GWR21_07050</name>
</gene>
<keyword evidence="1" id="KW-0472">Membrane</keyword>
<keyword evidence="3" id="KW-1185">Reference proteome</keyword>
<name>A0A6B9ZC73_9BACT</name>
<evidence type="ECO:0000313" key="2">
    <source>
        <dbReference type="EMBL" id="QHS59349.1"/>
    </source>
</evidence>
<evidence type="ECO:0000256" key="1">
    <source>
        <dbReference type="SAM" id="Phobius"/>
    </source>
</evidence>
<protein>
    <submittedName>
        <fullName evidence="2">Uncharacterized protein</fullName>
    </submittedName>
</protein>
<sequence>MELQEIREQLKKYLENGPLSNEEGAQLVRALDELIEKNELGLLVGTRYQKDGTERTLTEAEVENYYWEIFMYYEESDEHEHDHDHDEHDDTTPHMVKWWWVYFILAAIGFFVIWKLNQGLHR</sequence>
<dbReference type="KEGG" id="chih:GWR21_07050"/>
<accession>A0A6B9ZC73</accession>
<organism evidence="2 3">
    <name type="scientific">Chitinophaga agri</name>
    <dbReference type="NCBI Taxonomy" id="2703787"/>
    <lineage>
        <taxon>Bacteria</taxon>
        <taxon>Pseudomonadati</taxon>
        <taxon>Bacteroidota</taxon>
        <taxon>Chitinophagia</taxon>
        <taxon>Chitinophagales</taxon>
        <taxon>Chitinophagaceae</taxon>
        <taxon>Chitinophaga</taxon>
    </lineage>
</organism>
<dbReference type="EMBL" id="CP048113">
    <property type="protein sequence ID" value="QHS59349.1"/>
    <property type="molecule type" value="Genomic_DNA"/>
</dbReference>
<dbReference type="RefSeq" id="WP_162331046.1">
    <property type="nucleotide sequence ID" value="NZ_CP048113.1"/>
</dbReference>
<evidence type="ECO:0000313" key="3">
    <source>
        <dbReference type="Proteomes" id="UP000476411"/>
    </source>
</evidence>
<reference evidence="2 3" key="1">
    <citation type="submission" date="2020-01" db="EMBL/GenBank/DDBJ databases">
        <title>Complete genome sequence of Chitinophaga sp. H33E-04 isolated from quinoa roots.</title>
        <authorList>
            <person name="Weon H.-Y."/>
            <person name="Lee S.A."/>
        </authorList>
    </citation>
    <scope>NUCLEOTIDE SEQUENCE [LARGE SCALE GENOMIC DNA]</scope>
    <source>
        <strain evidence="2 3">H33E-04</strain>
    </source>
</reference>
<feature type="transmembrane region" description="Helical" evidence="1">
    <location>
        <begin position="98"/>
        <end position="116"/>
    </location>
</feature>
<keyword evidence="1" id="KW-0812">Transmembrane</keyword>
<dbReference type="AlphaFoldDB" id="A0A6B9ZC73"/>